<feature type="non-terminal residue" evidence="1">
    <location>
        <position position="1"/>
    </location>
</feature>
<organism evidence="1 2">
    <name type="scientific">Taishania pollutisoli</name>
    <dbReference type="NCBI Taxonomy" id="2766479"/>
    <lineage>
        <taxon>Bacteria</taxon>
        <taxon>Pseudomonadati</taxon>
        <taxon>Bacteroidota</taxon>
        <taxon>Flavobacteriia</taxon>
        <taxon>Flavobacteriales</taxon>
        <taxon>Crocinitomicaceae</taxon>
        <taxon>Taishania</taxon>
    </lineage>
</organism>
<dbReference type="Proteomes" id="UP000652681">
    <property type="component" value="Unassembled WGS sequence"/>
</dbReference>
<accession>A0A8J6PBH8</accession>
<feature type="non-terminal residue" evidence="1">
    <location>
        <position position="382"/>
    </location>
</feature>
<keyword evidence="2" id="KW-1185">Reference proteome</keyword>
<dbReference type="Gene3D" id="2.60.40.740">
    <property type="match status" value="5"/>
</dbReference>
<proteinExistence type="predicted"/>
<reference evidence="1" key="1">
    <citation type="submission" date="2020-09" db="EMBL/GenBank/DDBJ databases">
        <title>Taishania pollutisoli gen. nov., sp. nov., Isolated from Tetrabromobisphenol A-Contaminated Soil.</title>
        <authorList>
            <person name="Chen Q."/>
        </authorList>
    </citation>
    <scope>NUCLEOTIDE SEQUENCE</scope>
    <source>
        <strain evidence="1">CZZ-1</strain>
    </source>
</reference>
<gene>
    <name evidence="1" type="ORF">H9Y05_16175</name>
</gene>
<evidence type="ECO:0000313" key="2">
    <source>
        <dbReference type="Proteomes" id="UP000652681"/>
    </source>
</evidence>
<dbReference type="EMBL" id="JACVEL010000038">
    <property type="protein sequence ID" value="MBC9814011.1"/>
    <property type="molecule type" value="Genomic_DNA"/>
</dbReference>
<protein>
    <submittedName>
        <fullName evidence="1">SprB repeat-containing protein</fullName>
    </submittedName>
</protein>
<evidence type="ECO:0000313" key="1">
    <source>
        <dbReference type="EMBL" id="MBC9814011.1"/>
    </source>
</evidence>
<dbReference type="InterPro" id="IPR025667">
    <property type="entry name" value="SprB_repeat"/>
</dbReference>
<comment type="caution">
    <text evidence="1">The sequence shown here is derived from an EMBL/GenBank/DDBJ whole genome shotgun (WGS) entry which is preliminary data.</text>
</comment>
<name>A0A8J6PBH8_9FLAO</name>
<dbReference type="Pfam" id="PF13573">
    <property type="entry name" value="SprB"/>
    <property type="match status" value="5"/>
</dbReference>
<dbReference type="AlphaFoldDB" id="A0A8J6PBH8"/>
<sequence length="382" mass="38148">TAVTYAGGWNVSCNGASDGAIDLTVGGGTPGYSYTWSNGAVTEDINSLPAGTYSVNITDANGCTNTQTITLTEPPVLNASTTAVTYAGGWNVSCNGASDGAIDLTVGGGTPGYSYAWNNGATTEDLSGLTAGTYYVTITDANGCTNTQTITLTEPPVLTASTTAVTYAGGWNVSCNGANDGAIDLTVGGGTPGYSYAWNNGATTEDITSLPAGTYSVNITDANGCTNTQTITLTEPPVLTASTTAVTYAGGWNVSCNGASDGAIDLTVSGGTTGYNYTWSNGATTEDLSGLTAGTYSVTITDANGCTNTQTITLTEPPVLNASTTAVTYAGGWNVSCNGASDGAIDLTVSGGTPGYSYVWNNGATTEDLSGLTAGTYSVTVT</sequence>